<evidence type="ECO:0000259" key="2">
    <source>
        <dbReference type="PROSITE" id="PS50883"/>
    </source>
</evidence>
<gene>
    <name evidence="4" type="ORF">BXY45_106151</name>
</gene>
<dbReference type="SUPFAM" id="SSF55073">
    <property type="entry name" value="Nucleotide cyclase"/>
    <property type="match status" value="1"/>
</dbReference>
<dbReference type="AlphaFoldDB" id="A0A316AWY8"/>
<dbReference type="Gene3D" id="3.30.70.270">
    <property type="match status" value="1"/>
</dbReference>
<dbReference type="SMART" id="SM00267">
    <property type="entry name" value="GGDEF"/>
    <property type="match status" value="1"/>
</dbReference>
<dbReference type="Pfam" id="PF00563">
    <property type="entry name" value="EAL"/>
    <property type="match status" value="1"/>
</dbReference>
<dbReference type="EMBL" id="QGDQ01000006">
    <property type="protein sequence ID" value="PWJ54707.1"/>
    <property type="molecule type" value="Genomic_DNA"/>
</dbReference>
<dbReference type="PANTHER" id="PTHR33121:SF70">
    <property type="entry name" value="SIGNALING PROTEIN YKOW"/>
    <property type="match status" value="1"/>
</dbReference>
<dbReference type="PANTHER" id="PTHR33121">
    <property type="entry name" value="CYCLIC DI-GMP PHOSPHODIESTERASE PDEF"/>
    <property type="match status" value="1"/>
</dbReference>
<organism evidence="4 5">
    <name type="scientific">Quadrisphaera granulorum</name>
    <dbReference type="NCBI Taxonomy" id="317664"/>
    <lineage>
        <taxon>Bacteria</taxon>
        <taxon>Bacillati</taxon>
        <taxon>Actinomycetota</taxon>
        <taxon>Actinomycetes</taxon>
        <taxon>Kineosporiales</taxon>
        <taxon>Kineosporiaceae</taxon>
        <taxon>Quadrisphaera</taxon>
    </lineage>
</organism>
<dbReference type="NCBIfam" id="TIGR00254">
    <property type="entry name" value="GGDEF"/>
    <property type="match status" value="1"/>
</dbReference>
<keyword evidence="1" id="KW-0812">Transmembrane</keyword>
<keyword evidence="5" id="KW-1185">Reference proteome</keyword>
<dbReference type="PROSITE" id="PS50887">
    <property type="entry name" value="GGDEF"/>
    <property type="match status" value="1"/>
</dbReference>
<feature type="transmembrane region" description="Helical" evidence="1">
    <location>
        <begin position="109"/>
        <end position="128"/>
    </location>
</feature>
<name>A0A316AWY8_9ACTN</name>
<dbReference type="InterPro" id="IPR029787">
    <property type="entry name" value="Nucleotide_cyclase"/>
</dbReference>
<evidence type="ECO:0000313" key="4">
    <source>
        <dbReference type="EMBL" id="PWJ54707.1"/>
    </source>
</evidence>
<evidence type="ECO:0000259" key="3">
    <source>
        <dbReference type="PROSITE" id="PS50887"/>
    </source>
</evidence>
<sequence length="621" mass="64052">MGPGSRRSLGSSHGTRLAQRRVPLSRPALPVRRWALTIARAVVEHLVSHPAIVAGRTLGVLLAAWAVILLLCAAAPDVPGQSQVMFAAISVTAVVAAVVAWNLRMSERLLDVALVASTALVFLAVLLAPTSLTAYVLSSGFVMLVVPIGLLVRPAAAAPHLLLVIAARVIGQLLQGMPPVLTVSAVLTILAVALPLFALTWVTRNAIADGLTGLPNRRGIDPAITDAVLLAERTGRPVALAVIDVDGLGAVNTQQGWAAGDRVLRGSVSGLRTHLPETAKLARTGGDSFLVLLPDLEETDAVAVVDAALAALNHPASAGLAVHDVGEGPADLVRRAAAALSHAKLHDRGRCHAAEAGSGPLARDLAVALSDPAAHGLHVELQPVVDVPTGRVAGVEALARWTCPQRGRVSPLDFVGAAEDADLIGALGAFVVRAACREVAPLRARWGSQVFLTVNASGRELVAPGYVEGLLTALDEERFPTTALVLEVTESVLDGGSPAAVEALHALRARGVRVAVDDFGAGYSCLTRLDEVPADFLKLDATLLATAPHSSRRRTLLATAVQLAASLGLTAIAEGAETPEHAALLAELRCPLVQGFGYARPASGATLLEAGPRRSPVAAPA</sequence>
<feature type="domain" description="EAL" evidence="2">
    <location>
        <begin position="358"/>
        <end position="615"/>
    </location>
</feature>
<dbReference type="SMART" id="SM00052">
    <property type="entry name" value="EAL"/>
    <property type="match status" value="1"/>
</dbReference>
<dbReference type="Proteomes" id="UP000245469">
    <property type="component" value="Unassembled WGS sequence"/>
</dbReference>
<evidence type="ECO:0000313" key="5">
    <source>
        <dbReference type="Proteomes" id="UP000245469"/>
    </source>
</evidence>
<accession>A0A316AWY8</accession>
<dbReference type="Pfam" id="PF00990">
    <property type="entry name" value="GGDEF"/>
    <property type="match status" value="1"/>
</dbReference>
<dbReference type="InterPro" id="IPR035919">
    <property type="entry name" value="EAL_sf"/>
</dbReference>
<feature type="transmembrane region" description="Helical" evidence="1">
    <location>
        <begin position="180"/>
        <end position="202"/>
    </location>
</feature>
<dbReference type="InterPro" id="IPR043128">
    <property type="entry name" value="Rev_trsase/Diguanyl_cyclase"/>
</dbReference>
<dbReference type="InterPro" id="IPR000160">
    <property type="entry name" value="GGDEF_dom"/>
</dbReference>
<dbReference type="CDD" id="cd01948">
    <property type="entry name" value="EAL"/>
    <property type="match status" value="1"/>
</dbReference>
<dbReference type="GO" id="GO:0071111">
    <property type="term" value="F:cyclic-guanylate-specific phosphodiesterase activity"/>
    <property type="evidence" value="ECO:0007669"/>
    <property type="project" value="InterPro"/>
</dbReference>
<dbReference type="SUPFAM" id="SSF141868">
    <property type="entry name" value="EAL domain-like"/>
    <property type="match status" value="1"/>
</dbReference>
<dbReference type="Gene3D" id="3.20.20.450">
    <property type="entry name" value="EAL domain"/>
    <property type="match status" value="1"/>
</dbReference>
<keyword evidence="1" id="KW-0472">Membrane</keyword>
<proteinExistence type="predicted"/>
<dbReference type="PROSITE" id="PS50883">
    <property type="entry name" value="EAL"/>
    <property type="match status" value="1"/>
</dbReference>
<feature type="transmembrane region" description="Helical" evidence="1">
    <location>
        <begin position="58"/>
        <end position="76"/>
    </location>
</feature>
<feature type="transmembrane region" description="Helical" evidence="1">
    <location>
        <begin position="82"/>
        <end position="102"/>
    </location>
</feature>
<evidence type="ECO:0000256" key="1">
    <source>
        <dbReference type="SAM" id="Phobius"/>
    </source>
</evidence>
<feature type="domain" description="GGDEF" evidence="3">
    <location>
        <begin position="236"/>
        <end position="356"/>
    </location>
</feature>
<reference evidence="4 5" key="1">
    <citation type="submission" date="2018-03" db="EMBL/GenBank/DDBJ databases">
        <title>Genomic Encyclopedia of Archaeal and Bacterial Type Strains, Phase II (KMG-II): from individual species to whole genera.</title>
        <authorList>
            <person name="Goeker M."/>
        </authorList>
    </citation>
    <scope>NUCLEOTIDE SEQUENCE [LARGE SCALE GENOMIC DNA]</scope>
    <source>
        <strain evidence="4 5">DSM 44889</strain>
    </source>
</reference>
<dbReference type="InterPro" id="IPR050706">
    <property type="entry name" value="Cyclic-di-GMP_PDE-like"/>
</dbReference>
<protein>
    <submittedName>
        <fullName evidence="4">Diguanylate cyclase (GGDEF)-like protein</fullName>
    </submittedName>
</protein>
<keyword evidence="1" id="KW-1133">Transmembrane helix</keyword>
<dbReference type="InterPro" id="IPR001633">
    <property type="entry name" value="EAL_dom"/>
</dbReference>
<dbReference type="CDD" id="cd01949">
    <property type="entry name" value="GGDEF"/>
    <property type="match status" value="1"/>
</dbReference>
<comment type="caution">
    <text evidence="4">The sequence shown here is derived from an EMBL/GenBank/DDBJ whole genome shotgun (WGS) entry which is preliminary data.</text>
</comment>